<feature type="compositionally biased region" description="Polar residues" evidence="1">
    <location>
        <begin position="298"/>
        <end position="336"/>
    </location>
</feature>
<feature type="compositionally biased region" description="Low complexity" evidence="1">
    <location>
        <begin position="262"/>
        <end position="271"/>
    </location>
</feature>
<feature type="transmembrane region" description="Helical" evidence="2">
    <location>
        <begin position="7"/>
        <end position="25"/>
    </location>
</feature>
<keyword evidence="2" id="KW-0812">Transmembrane</keyword>
<feature type="compositionally biased region" description="Polar residues" evidence="1">
    <location>
        <begin position="221"/>
        <end position="257"/>
    </location>
</feature>
<reference evidence="3 4" key="1">
    <citation type="journal article" date="2016" name="Nat. Commun.">
        <title>Thousands of microbial genomes shed light on interconnected biogeochemical processes in an aquifer system.</title>
        <authorList>
            <person name="Anantharaman K."/>
            <person name="Brown C.T."/>
            <person name="Hug L.A."/>
            <person name="Sharon I."/>
            <person name="Castelle C.J."/>
            <person name="Probst A.J."/>
            <person name="Thomas B.C."/>
            <person name="Singh A."/>
            <person name="Wilkins M.J."/>
            <person name="Karaoz U."/>
            <person name="Brodie E.L."/>
            <person name="Williams K.H."/>
            <person name="Hubbard S.S."/>
            <person name="Banfield J.F."/>
        </authorList>
    </citation>
    <scope>NUCLEOTIDE SEQUENCE [LARGE SCALE GENOMIC DNA]</scope>
</reference>
<evidence type="ECO:0000256" key="1">
    <source>
        <dbReference type="SAM" id="MobiDB-lite"/>
    </source>
</evidence>
<accession>A0A1F5DP58</accession>
<dbReference type="SUPFAM" id="SSF49384">
    <property type="entry name" value="Carbohydrate-binding domain"/>
    <property type="match status" value="1"/>
</dbReference>
<comment type="caution">
    <text evidence="3">The sequence shown here is derived from an EMBL/GenBank/DDBJ whole genome shotgun (WGS) entry which is preliminary data.</text>
</comment>
<evidence type="ECO:0000256" key="2">
    <source>
        <dbReference type="SAM" id="Phobius"/>
    </source>
</evidence>
<evidence type="ECO:0000313" key="4">
    <source>
        <dbReference type="Proteomes" id="UP000178764"/>
    </source>
</evidence>
<feature type="transmembrane region" description="Helical" evidence="2">
    <location>
        <begin position="352"/>
        <end position="374"/>
    </location>
</feature>
<evidence type="ECO:0008006" key="5">
    <source>
        <dbReference type="Google" id="ProtNLM"/>
    </source>
</evidence>
<proteinExistence type="predicted"/>
<dbReference type="AlphaFoldDB" id="A0A1F5DP58"/>
<keyword evidence="2" id="KW-0472">Membrane</keyword>
<dbReference type="EMBL" id="MEZT01000012">
    <property type="protein sequence ID" value="OGD56834.1"/>
    <property type="molecule type" value="Genomic_DNA"/>
</dbReference>
<dbReference type="Proteomes" id="UP000178764">
    <property type="component" value="Unassembled WGS sequence"/>
</dbReference>
<evidence type="ECO:0000313" key="3">
    <source>
        <dbReference type="EMBL" id="OGD56834.1"/>
    </source>
</evidence>
<protein>
    <recommendedName>
        <fullName evidence="5">Cohesin domain-containing protein</fullName>
    </recommendedName>
</protein>
<name>A0A1F5DP58_9BACT</name>
<keyword evidence="2" id="KW-1133">Transmembrane helix</keyword>
<feature type="region of interest" description="Disordered" evidence="1">
    <location>
        <begin position="221"/>
        <end position="336"/>
    </location>
</feature>
<dbReference type="GO" id="GO:0030246">
    <property type="term" value="F:carbohydrate binding"/>
    <property type="evidence" value="ECO:0007669"/>
    <property type="project" value="InterPro"/>
</dbReference>
<gene>
    <name evidence="3" type="ORF">A2V71_00970</name>
</gene>
<sequence>MKKVTIIILIVTGLLILSGLFYYFVIKKKIQPSAQVASPSIALSPSSGILTVGQNYYIDIVIDSAGQSISGADVKYLHYPPQFLEARAITDGSVFDMYTGKNIDSVNGTISLSGLIALGGSQRPVSGVMATISFRVLAPTSSAALTFDAGWTDGVANTDDTNIAQIDLNTGIARDILQVVTNGAYTLQNPQPNAPTVDLKINGQDSATISAGSSVNLSWNSTNATSCSSSWGGDKNTSGTETIQDVTSSRSFTLTCQGSGGSNSDSVSVTVQAAGGGESGEDTDETGSMGDTSEEDTSGSGETGTAPTESPMTTTSNETTPHISKLPSNIQPQTTPTKKQVELYQSAIMKPWALWFLYAIIPAFLAGGAIFIYLRRKKVSKKDEII</sequence>
<dbReference type="Gene3D" id="2.60.40.680">
    <property type="match status" value="1"/>
</dbReference>
<dbReference type="InterPro" id="IPR008965">
    <property type="entry name" value="CBM2/CBM3_carb-bd_dom_sf"/>
</dbReference>
<organism evidence="3 4">
    <name type="scientific">Candidatus Berkelbacteria bacterium RBG_13_40_8</name>
    <dbReference type="NCBI Taxonomy" id="1797467"/>
    <lineage>
        <taxon>Bacteria</taxon>
        <taxon>Candidatus Berkelbacteria</taxon>
    </lineage>
</organism>